<feature type="domain" description="Chaplin" evidence="8">
    <location>
        <begin position="37"/>
        <end position="77"/>
    </location>
</feature>
<evidence type="ECO:0000259" key="8">
    <source>
        <dbReference type="PROSITE" id="PS51884"/>
    </source>
</evidence>
<keyword evidence="10" id="KW-1185">Reference proteome</keyword>
<comment type="subcellular location">
    <subcellularLocation>
        <location evidence="1">Secreted</location>
        <location evidence="1">Cell wall</location>
    </subcellularLocation>
</comment>
<keyword evidence="6 7" id="KW-0034">Amyloid</keyword>
<evidence type="ECO:0000256" key="2">
    <source>
        <dbReference type="ARBA" id="ARBA00022512"/>
    </source>
</evidence>
<dbReference type="PROSITE" id="PS51884">
    <property type="entry name" value="CHAPLIN"/>
    <property type="match status" value="1"/>
</dbReference>
<keyword evidence="3" id="KW-0964">Secreted</keyword>
<reference evidence="9 10" key="1">
    <citation type="submission" date="2021-03" db="EMBL/GenBank/DDBJ databases">
        <title>Complete genome of Streptomyces formicae strain 1H-GS9 (DSM 100524).</title>
        <authorList>
            <person name="Atanasov K.E."/>
            <person name="Altabella T."/>
            <person name="Ferrer A."/>
        </authorList>
    </citation>
    <scope>NUCLEOTIDE SEQUENCE [LARGE SCALE GENOMIC DNA]</scope>
    <source>
        <strain evidence="9 10">1H-GS9</strain>
    </source>
</reference>
<keyword evidence="2" id="KW-0134">Cell wall</keyword>
<keyword evidence="4" id="KW-0732">Signal</keyword>
<evidence type="ECO:0000256" key="4">
    <source>
        <dbReference type="ARBA" id="ARBA00022729"/>
    </source>
</evidence>
<evidence type="ECO:0000256" key="5">
    <source>
        <dbReference type="ARBA" id="ARBA00022889"/>
    </source>
</evidence>
<name>A0ABY3WM49_9ACTN</name>
<evidence type="ECO:0000256" key="7">
    <source>
        <dbReference type="PROSITE-ProRule" id="PRU01232"/>
    </source>
</evidence>
<dbReference type="Proteomes" id="UP000828924">
    <property type="component" value="Chromosome"/>
</dbReference>
<proteinExistence type="predicted"/>
<gene>
    <name evidence="9" type="ORF">J4032_14910</name>
</gene>
<keyword evidence="5" id="KW-0130">Cell adhesion</keyword>
<protein>
    <submittedName>
        <fullName evidence="9">Chaplin</fullName>
    </submittedName>
</protein>
<dbReference type="EMBL" id="CP071872">
    <property type="protein sequence ID" value="UNM12641.1"/>
    <property type="molecule type" value="Genomic_DNA"/>
</dbReference>
<evidence type="ECO:0000256" key="3">
    <source>
        <dbReference type="ARBA" id="ARBA00022525"/>
    </source>
</evidence>
<dbReference type="InterPro" id="IPR005528">
    <property type="entry name" value="ChpA-H"/>
</dbReference>
<accession>A0ABY3WM49</accession>
<dbReference type="Pfam" id="PF03777">
    <property type="entry name" value="ChpA-C"/>
    <property type="match status" value="1"/>
</dbReference>
<evidence type="ECO:0000256" key="6">
    <source>
        <dbReference type="ARBA" id="ARBA00023087"/>
    </source>
</evidence>
<organism evidence="9 10">
    <name type="scientific">Streptomyces formicae</name>
    <dbReference type="NCBI Taxonomy" id="1616117"/>
    <lineage>
        <taxon>Bacteria</taxon>
        <taxon>Bacillati</taxon>
        <taxon>Actinomycetota</taxon>
        <taxon>Actinomycetes</taxon>
        <taxon>Kitasatosporales</taxon>
        <taxon>Streptomycetaceae</taxon>
        <taxon>Streptomyces</taxon>
    </lineage>
</organism>
<evidence type="ECO:0000256" key="1">
    <source>
        <dbReference type="ARBA" id="ARBA00004191"/>
    </source>
</evidence>
<evidence type="ECO:0000313" key="10">
    <source>
        <dbReference type="Proteomes" id="UP000828924"/>
    </source>
</evidence>
<sequence>MRMRTLAATVGLTAAALFAGAGAAVADSDANGAAANSPGVLSGNVVQLPIHVPVNFCGNSVNVLALLSGAAGNTCANV</sequence>
<dbReference type="RefSeq" id="WP_242331254.1">
    <property type="nucleotide sequence ID" value="NZ_CP071872.1"/>
</dbReference>
<evidence type="ECO:0000313" key="9">
    <source>
        <dbReference type="EMBL" id="UNM12641.1"/>
    </source>
</evidence>